<name>A0A1G8GPJ1_9ACTN</name>
<evidence type="ECO:0000313" key="2">
    <source>
        <dbReference type="Proteomes" id="UP000198923"/>
    </source>
</evidence>
<dbReference type="Proteomes" id="UP000198923">
    <property type="component" value="Unassembled WGS sequence"/>
</dbReference>
<gene>
    <name evidence="1" type="ORF">SAMN05421505_12836</name>
</gene>
<proteinExistence type="predicted"/>
<evidence type="ECO:0000313" key="1">
    <source>
        <dbReference type="EMBL" id="SDH96302.1"/>
    </source>
</evidence>
<protein>
    <submittedName>
        <fullName evidence="1">Uncharacterized protein</fullName>
    </submittedName>
</protein>
<dbReference type="EMBL" id="FNCN01000028">
    <property type="protein sequence ID" value="SDH96302.1"/>
    <property type="molecule type" value="Genomic_DNA"/>
</dbReference>
<organism evidence="1 2">
    <name type="scientific">Sinosporangium album</name>
    <dbReference type="NCBI Taxonomy" id="504805"/>
    <lineage>
        <taxon>Bacteria</taxon>
        <taxon>Bacillati</taxon>
        <taxon>Actinomycetota</taxon>
        <taxon>Actinomycetes</taxon>
        <taxon>Streptosporangiales</taxon>
        <taxon>Streptosporangiaceae</taxon>
        <taxon>Sinosporangium</taxon>
    </lineage>
</organism>
<reference evidence="1 2" key="1">
    <citation type="submission" date="2016-10" db="EMBL/GenBank/DDBJ databases">
        <authorList>
            <person name="de Groot N.N."/>
        </authorList>
    </citation>
    <scope>NUCLEOTIDE SEQUENCE [LARGE SCALE GENOMIC DNA]</scope>
    <source>
        <strain evidence="1 2">CPCC 201354</strain>
    </source>
</reference>
<accession>A0A1G8GPJ1</accession>
<sequence>MLCGSPDRAESLRYRQVMADDEPPVCDVCGGAGGDWIEHGDPENGQEAAREVWVPCPPCDGIGRRHR</sequence>
<dbReference type="AlphaFoldDB" id="A0A1G8GPJ1"/>
<keyword evidence="2" id="KW-1185">Reference proteome</keyword>
<dbReference type="STRING" id="504805.SAMN05421505_12836"/>